<evidence type="ECO:0000313" key="2">
    <source>
        <dbReference type="Proteomes" id="UP000230607"/>
    </source>
</evidence>
<dbReference type="OrthoDB" id="12289at2157"/>
<sequence length="183" mass="20299">MFTILDNNTNIQPLHGGPPFAFDKLTPLQQFKSGVVTQNIACKEGFILAIKKQGHQPACVNPDTVPKLVLRGWSENPLDNLLLKDGNQTQANLVFYDILNEPKIRDWSMKGWTYSDYSYASNGETHQSSATVHLYLPSNVGKHECENGSYGFVVINLKPVEIEHNYTEVGCEIVTTTATNVGS</sequence>
<dbReference type="RefSeq" id="WP_157926771.1">
    <property type="nucleotide sequence ID" value="NZ_LT841358.1"/>
</dbReference>
<dbReference type="EMBL" id="LT841358">
    <property type="protein sequence ID" value="SMH70668.1"/>
    <property type="molecule type" value="Genomic_DNA"/>
</dbReference>
<protein>
    <submittedName>
        <fullName evidence="1">Uncharacterized protein</fullName>
    </submittedName>
</protein>
<evidence type="ECO:0000313" key="1">
    <source>
        <dbReference type="EMBL" id="SMH70668.1"/>
    </source>
</evidence>
<proteinExistence type="predicted"/>
<name>A0A2H1FD26_9ARCH</name>
<accession>A0A2H1FD26</accession>
<reference evidence="2" key="1">
    <citation type="submission" date="2017-03" db="EMBL/GenBank/DDBJ databases">
        <authorList>
            <person name="Herbold C."/>
        </authorList>
    </citation>
    <scope>NUCLEOTIDE SEQUENCE [LARGE SCALE GENOMIC DNA]</scope>
</reference>
<dbReference type="AlphaFoldDB" id="A0A2H1FD26"/>
<organism evidence="1 2">
    <name type="scientific">Candidatus Nitrosotalea okcheonensis</name>
    <dbReference type="NCBI Taxonomy" id="1903276"/>
    <lineage>
        <taxon>Archaea</taxon>
        <taxon>Nitrososphaerota</taxon>
        <taxon>Nitrososphaeria</taxon>
        <taxon>Nitrosotaleales</taxon>
        <taxon>Nitrosotaleaceae</taxon>
        <taxon>Nitrosotalea</taxon>
    </lineage>
</organism>
<keyword evidence="2" id="KW-1185">Reference proteome</keyword>
<dbReference type="Proteomes" id="UP000230607">
    <property type="component" value="Chromosome 1"/>
</dbReference>
<gene>
    <name evidence="1" type="ORF">NCS_10475</name>
</gene>